<dbReference type="eggNOG" id="COG0772">
    <property type="taxonomic scope" value="Bacteria"/>
</dbReference>
<dbReference type="EC" id="2.4.99.28" evidence="14"/>
<comment type="catalytic activity">
    <reaction evidence="15">
        <text>[GlcNAc-(1-&gt;4)-Mur2Ac(oyl-L-Ala-gamma-D-Glu-L-Lys-D-Ala-D-Ala)](n)-di-trans,octa-cis-undecaprenyl diphosphate + beta-D-GlcNAc-(1-&gt;4)-Mur2Ac(oyl-L-Ala-gamma-D-Glu-L-Lys-D-Ala-D-Ala)-di-trans,octa-cis-undecaprenyl diphosphate = [GlcNAc-(1-&gt;4)-Mur2Ac(oyl-L-Ala-gamma-D-Glu-L-Lys-D-Ala-D-Ala)](n+1)-di-trans,octa-cis-undecaprenyl diphosphate + di-trans,octa-cis-undecaprenyl diphosphate + H(+)</text>
        <dbReference type="Rhea" id="RHEA:23708"/>
        <dbReference type="Rhea" id="RHEA-COMP:9602"/>
        <dbReference type="Rhea" id="RHEA-COMP:9603"/>
        <dbReference type="ChEBI" id="CHEBI:15378"/>
        <dbReference type="ChEBI" id="CHEBI:58405"/>
        <dbReference type="ChEBI" id="CHEBI:60033"/>
        <dbReference type="ChEBI" id="CHEBI:78435"/>
        <dbReference type="EC" id="2.4.99.28"/>
    </reaction>
</comment>
<feature type="transmembrane region" description="Helical" evidence="16">
    <location>
        <begin position="145"/>
        <end position="161"/>
    </location>
</feature>
<dbReference type="GO" id="GO:0015648">
    <property type="term" value="F:lipid-linked peptidoglycan transporter activity"/>
    <property type="evidence" value="ECO:0007669"/>
    <property type="project" value="TreeGrafter"/>
</dbReference>
<evidence type="ECO:0000313" key="18">
    <source>
        <dbReference type="Proteomes" id="UP000002257"/>
    </source>
</evidence>
<keyword evidence="3" id="KW-0808">Transferase</keyword>
<feature type="transmembrane region" description="Helical" evidence="16">
    <location>
        <begin position="307"/>
        <end position="328"/>
    </location>
</feature>
<dbReference type="EMBL" id="CP001280">
    <property type="protein sequence ID" value="ACK52375.1"/>
    <property type="molecule type" value="Genomic_DNA"/>
</dbReference>
<organism evidence="17 18">
    <name type="scientific">Methylocella silvestris (strain DSM 15510 / CIP 108128 / LMG 27833 / NCIMB 13906 / BL2)</name>
    <dbReference type="NCBI Taxonomy" id="395965"/>
    <lineage>
        <taxon>Bacteria</taxon>
        <taxon>Pseudomonadati</taxon>
        <taxon>Pseudomonadota</taxon>
        <taxon>Alphaproteobacteria</taxon>
        <taxon>Hyphomicrobiales</taxon>
        <taxon>Beijerinckiaceae</taxon>
        <taxon>Methylocella</taxon>
    </lineage>
</organism>
<evidence type="ECO:0000256" key="15">
    <source>
        <dbReference type="ARBA" id="ARBA00049902"/>
    </source>
</evidence>
<dbReference type="STRING" id="395965.Msil_3486"/>
<keyword evidence="2" id="KW-0328">Glycosyltransferase</keyword>
<dbReference type="GO" id="GO:0009252">
    <property type="term" value="P:peptidoglycan biosynthetic process"/>
    <property type="evidence" value="ECO:0007669"/>
    <property type="project" value="UniProtKB-KW"/>
</dbReference>
<evidence type="ECO:0000256" key="7">
    <source>
        <dbReference type="ARBA" id="ARBA00022989"/>
    </source>
</evidence>
<evidence type="ECO:0000256" key="12">
    <source>
        <dbReference type="ARBA" id="ARBA00041185"/>
    </source>
</evidence>
<dbReference type="InterPro" id="IPR001182">
    <property type="entry name" value="FtsW/RodA"/>
</dbReference>
<dbReference type="Proteomes" id="UP000002257">
    <property type="component" value="Chromosome"/>
</dbReference>
<protein>
    <recommendedName>
        <fullName evidence="12">Probable peptidoglycan glycosyltransferase FtsW</fullName>
        <ecNumber evidence="14">2.4.99.28</ecNumber>
    </recommendedName>
    <alternativeName>
        <fullName evidence="13">Cell division protein FtsW</fullName>
    </alternativeName>
    <alternativeName>
        <fullName evidence="10">Cell wall polymerase</fullName>
    </alternativeName>
    <alternativeName>
        <fullName evidence="9">Peptidoglycan polymerase</fullName>
    </alternativeName>
</protein>
<dbReference type="HOGENOM" id="CLU_029243_1_1_5"/>
<evidence type="ECO:0000256" key="9">
    <source>
        <dbReference type="ARBA" id="ARBA00032370"/>
    </source>
</evidence>
<keyword evidence="8 16" id="KW-0472">Membrane</keyword>
<evidence type="ECO:0000256" key="1">
    <source>
        <dbReference type="ARBA" id="ARBA00004141"/>
    </source>
</evidence>
<comment type="similarity">
    <text evidence="11">Belongs to the SEDS family. FtsW subfamily.</text>
</comment>
<evidence type="ECO:0000256" key="13">
    <source>
        <dbReference type="ARBA" id="ARBA00041418"/>
    </source>
</evidence>
<evidence type="ECO:0000256" key="4">
    <source>
        <dbReference type="ARBA" id="ARBA00022692"/>
    </source>
</evidence>
<feature type="transmembrane region" description="Helical" evidence="16">
    <location>
        <begin position="59"/>
        <end position="77"/>
    </location>
</feature>
<feature type="transmembrane region" description="Helical" evidence="16">
    <location>
        <begin position="20"/>
        <end position="38"/>
    </location>
</feature>
<dbReference type="OrthoDB" id="9768187at2"/>
<keyword evidence="6" id="KW-0573">Peptidoglycan synthesis</keyword>
<dbReference type="AlphaFoldDB" id="B8ETM3"/>
<evidence type="ECO:0000256" key="6">
    <source>
        <dbReference type="ARBA" id="ARBA00022984"/>
    </source>
</evidence>
<dbReference type="RefSeq" id="WP_012592444.1">
    <property type="nucleotide sequence ID" value="NC_011666.1"/>
</dbReference>
<dbReference type="GO" id="GO:0005886">
    <property type="term" value="C:plasma membrane"/>
    <property type="evidence" value="ECO:0007669"/>
    <property type="project" value="TreeGrafter"/>
</dbReference>
<feature type="transmembrane region" description="Helical" evidence="16">
    <location>
        <begin position="83"/>
        <end position="101"/>
    </location>
</feature>
<evidence type="ECO:0000256" key="14">
    <source>
        <dbReference type="ARBA" id="ARBA00044770"/>
    </source>
</evidence>
<evidence type="ECO:0000256" key="5">
    <source>
        <dbReference type="ARBA" id="ARBA00022960"/>
    </source>
</evidence>
<evidence type="ECO:0000256" key="10">
    <source>
        <dbReference type="ARBA" id="ARBA00033270"/>
    </source>
</evidence>
<keyword evidence="4 16" id="KW-0812">Transmembrane</keyword>
<dbReference type="GO" id="GO:0008360">
    <property type="term" value="P:regulation of cell shape"/>
    <property type="evidence" value="ECO:0007669"/>
    <property type="project" value="UniProtKB-KW"/>
</dbReference>
<feature type="transmembrane region" description="Helical" evidence="16">
    <location>
        <begin position="274"/>
        <end position="295"/>
    </location>
</feature>
<dbReference type="GO" id="GO:0051301">
    <property type="term" value="P:cell division"/>
    <property type="evidence" value="ECO:0007669"/>
    <property type="project" value="InterPro"/>
</dbReference>
<dbReference type="GO" id="GO:0032153">
    <property type="term" value="C:cell division site"/>
    <property type="evidence" value="ECO:0007669"/>
    <property type="project" value="TreeGrafter"/>
</dbReference>
<dbReference type="PANTHER" id="PTHR30474">
    <property type="entry name" value="CELL CYCLE PROTEIN"/>
    <property type="match status" value="1"/>
</dbReference>
<evidence type="ECO:0000256" key="11">
    <source>
        <dbReference type="ARBA" id="ARBA00038053"/>
    </source>
</evidence>
<evidence type="ECO:0000313" key="17">
    <source>
        <dbReference type="EMBL" id="ACK52375.1"/>
    </source>
</evidence>
<evidence type="ECO:0000256" key="2">
    <source>
        <dbReference type="ARBA" id="ARBA00022676"/>
    </source>
</evidence>
<dbReference type="PANTHER" id="PTHR30474:SF2">
    <property type="entry name" value="PEPTIDOGLYCAN GLYCOSYLTRANSFERASE FTSW-RELATED"/>
    <property type="match status" value="1"/>
</dbReference>
<sequence length="398" mass="43033">MAARTERSALANWWWTIDRWMLAAIGALIVIGLVLTMAGSPPVAERLGLPPFHFVHRQALAIFPTIAVMLLVSFLSPRQVRRAALIIFMIAMGLIIAALLFGHEVKGSRRWIFGIQPSEFLKPAFVILAAWAFSEGGKRKDVPGNFLAIILLPMTIAPLILQPDFGQTLLISIVWGALFFMAGLHWFWVFGIGGAGFGGALLAYKFVPHVRSRVLKFLDPGSGGGIVDTFQVDTALDSFLSGGWFGKGPGEGTVKRILPDAHTDFIFAVTGEEFGIAACLFIAAIFAFIVLRGLLQASRNDDPFCRFAAAGLVMMFGIQSAINMAVNLHLIPAKGMTLPFISYGGSSLVSLAIGIGFLIAVTRKRPGERIIASAQAAQRGSQMSALKGYEAARREIYP</sequence>
<keyword evidence="7 16" id="KW-1133">Transmembrane helix</keyword>
<feature type="transmembrane region" description="Helical" evidence="16">
    <location>
        <begin position="168"/>
        <end position="188"/>
    </location>
</feature>
<keyword evidence="5" id="KW-0133">Cell shape</keyword>
<dbReference type="KEGG" id="msl:Msil_3486"/>
<dbReference type="Pfam" id="PF01098">
    <property type="entry name" value="FTSW_RODA_SPOVE"/>
    <property type="match status" value="1"/>
</dbReference>
<feature type="transmembrane region" description="Helical" evidence="16">
    <location>
        <begin position="340"/>
        <end position="361"/>
    </location>
</feature>
<comment type="subcellular location">
    <subcellularLocation>
        <location evidence="1">Membrane</location>
        <topology evidence="1">Multi-pass membrane protein</topology>
    </subcellularLocation>
</comment>
<evidence type="ECO:0000256" key="8">
    <source>
        <dbReference type="ARBA" id="ARBA00023136"/>
    </source>
</evidence>
<reference evidence="17 18" key="1">
    <citation type="journal article" date="2010" name="J. Bacteriol.">
        <title>Complete genome sequence of the aerobic facultative methanotroph Methylocella silvestris BL2.</title>
        <authorList>
            <person name="Chen Y."/>
            <person name="Crombie A."/>
            <person name="Rahman M.T."/>
            <person name="Dedysh S.N."/>
            <person name="Liesack W."/>
            <person name="Stott M.B."/>
            <person name="Alam M."/>
            <person name="Theisen A.R."/>
            <person name="Murrell J.C."/>
            <person name="Dunfield P.F."/>
        </authorList>
    </citation>
    <scope>NUCLEOTIDE SEQUENCE [LARGE SCALE GENOMIC DNA]</scope>
    <source>
        <strain evidence="18">DSM 15510 / CIP 108128 / LMG 27833 / NCIMB 13906 / BL2</strain>
    </source>
</reference>
<keyword evidence="18" id="KW-1185">Reference proteome</keyword>
<dbReference type="GO" id="GO:0008955">
    <property type="term" value="F:peptidoglycan glycosyltransferase activity"/>
    <property type="evidence" value="ECO:0007669"/>
    <property type="project" value="UniProtKB-EC"/>
</dbReference>
<evidence type="ECO:0000256" key="3">
    <source>
        <dbReference type="ARBA" id="ARBA00022679"/>
    </source>
</evidence>
<gene>
    <name evidence="17" type="ordered locus">Msil_3486</name>
</gene>
<accession>B8ETM3</accession>
<name>B8ETM3_METSB</name>
<proteinExistence type="inferred from homology"/>
<evidence type="ECO:0000256" key="16">
    <source>
        <dbReference type="SAM" id="Phobius"/>
    </source>
</evidence>